<accession>A0A6L3SWG9</accession>
<dbReference type="AlphaFoldDB" id="A0A6L3SWG9"/>
<evidence type="ECO:0000313" key="3">
    <source>
        <dbReference type="Proteomes" id="UP000474159"/>
    </source>
</evidence>
<evidence type="ECO:0000259" key="1">
    <source>
        <dbReference type="Pfam" id="PF22481"/>
    </source>
</evidence>
<gene>
    <name evidence="2" type="ORF">F6X53_15355</name>
</gene>
<reference evidence="2 3" key="1">
    <citation type="submission" date="2019-09" db="EMBL/GenBank/DDBJ databases">
        <title>YIM 48816 draft genome.</title>
        <authorList>
            <person name="Jiang L."/>
        </authorList>
    </citation>
    <scope>NUCLEOTIDE SEQUENCE [LARGE SCALE GENOMIC DNA]</scope>
    <source>
        <strain evidence="2 3">YIM 48816</strain>
    </source>
</reference>
<dbReference type="EMBL" id="VZZK01000015">
    <property type="protein sequence ID" value="KAB1078147.1"/>
    <property type="molecule type" value="Genomic_DNA"/>
</dbReference>
<feature type="domain" description="DUF6985" evidence="1">
    <location>
        <begin position="61"/>
        <end position="166"/>
    </location>
</feature>
<dbReference type="Proteomes" id="UP000474159">
    <property type="component" value="Unassembled WGS sequence"/>
</dbReference>
<proteinExistence type="predicted"/>
<dbReference type="Pfam" id="PF22481">
    <property type="entry name" value="DUF6985"/>
    <property type="match status" value="1"/>
</dbReference>
<dbReference type="InterPro" id="IPR054254">
    <property type="entry name" value="DUF6985"/>
</dbReference>
<dbReference type="RefSeq" id="WP_151001088.1">
    <property type="nucleotide sequence ID" value="NZ_BPQY01000046.1"/>
</dbReference>
<name>A0A6L3SWG9_9HYPH</name>
<evidence type="ECO:0000313" key="2">
    <source>
        <dbReference type="EMBL" id="KAB1078147.1"/>
    </source>
</evidence>
<comment type="caution">
    <text evidence="2">The sequence shown here is derived from an EMBL/GenBank/DDBJ whole genome shotgun (WGS) entry which is preliminary data.</text>
</comment>
<keyword evidence="3" id="KW-1185">Reference proteome</keyword>
<organism evidence="2 3">
    <name type="scientific">Methylobacterium soli</name>
    <dbReference type="NCBI Taxonomy" id="553447"/>
    <lineage>
        <taxon>Bacteria</taxon>
        <taxon>Pseudomonadati</taxon>
        <taxon>Pseudomonadota</taxon>
        <taxon>Alphaproteobacteria</taxon>
        <taxon>Hyphomicrobiales</taxon>
        <taxon>Methylobacteriaceae</taxon>
        <taxon>Methylobacterium</taxon>
    </lineage>
</organism>
<sequence length="198" mass="20534">MEAEPGVATLPAALRKRLRYAGDDLEIGLSSWAGLFGAARDAEPGWLRLGRPENGVAFTAAGIAALAGLAAEQDAVGRAIVAAVALAMPRIGDVLGLVEGDETILLPEPDEIGPALVPLRVRVHDPGPQGGHAALLGIAFACPWDPEHGLGVLLRTSEVLGVDTAEAVLSRPVAEAAAQGRHAFFLSCRPVAPARRRR</sequence>
<dbReference type="OrthoDB" id="3477708at2"/>
<protein>
    <recommendedName>
        <fullName evidence="1">DUF6985 domain-containing protein</fullName>
    </recommendedName>
</protein>